<evidence type="ECO:0008006" key="6">
    <source>
        <dbReference type="Google" id="ProtNLM"/>
    </source>
</evidence>
<feature type="compositionally biased region" description="Pro residues" evidence="2">
    <location>
        <begin position="1299"/>
        <end position="1326"/>
    </location>
</feature>
<dbReference type="eggNOG" id="ENOG502QRH7">
    <property type="taxonomic scope" value="Eukaryota"/>
</dbReference>
<keyword evidence="3" id="KW-0472">Membrane</keyword>
<gene>
    <name evidence="4" type="ORF">L484_022943</name>
</gene>
<evidence type="ECO:0000256" key="2">
    <source>
        <dbReference type="SAM" id="MobiDB-lite"/>
    </source>
</evidence>
<feature type="region of interest" description="Disordered" evidence="2">
    <location>
        <begin position="648"/>
        <end position="677"/>
    </location>
</feature>
<feature type="region of interest" description="Disordered" evidence="2">
    <location>
        <begin position="1196"/>
        <end position="1337"/>
    </location>
</feature>
<feature type="transmembrane region" description="Helical" evidence="3">
    <location>
        <begin position="96"/>
        <end position="117"/>
    </location>
</feature>
<feature type="compositionally biased region" description="Polar residues" evidence="2">
    <location>
        <begin position="1245"/>
        <end position="1263"/>
    </location>
</feature>
<evidence type="ECO:0000256" key="1">
    <source>
        <dbReference type="SAM" id="Coils"/>
    </source>
</evidence>
<dbReference type="EMBL" id="KE344145">
    <property type="protein sequence ID" value="EXB53975.1"/>
    <property type="molecule type" value="Genomic_DNA"/>
</dbReference>
<feature type="compositionally biased region" description="Polar residues" evidence="2">
    <location>
        <begin position="1038"/>
        <end position="1048"/>
    </location>
</feature>
<feature type="compositionally biased region" description="Basic and acidic residues" evidence="2">
    <location>
        <begin position="1196"/>
        <end position="1212"/>
    </location>
</feature>
<proteinExistence type="predicted"/>
<feature type="coiled-coil region" evidence="1">
    <location>
        <begin position="753"/>
        <end position="969"/>
    </location>
</feature>
<dbReference type="STRING" id="981085.W9R1E6"/>
<protein>
    <recommendedName>
        <fullName evidence="6">Protein CHUP1</fullName>
    </recommendedName>
</protein>
<evidence type="ECO:0000313" key="5">
    <source>
        <dbReference type="Proteomes" id="UP000030645"/>
    </source>
</evidence>
<organism evidence="4 5">
    <name type="scientific">Morus notabilis</name>
    <dbReference type="NCBI Taxonomy" id="981085"/>
    <lineage>
        <taxon>Eukaryota</taxon>
        <taxon>Viridiplantae</taxon>
        <taxon>Streptophyta</taxon>
        <taxon>Embryophyta</taxon>
        <taxon>Tracheophyta</taxon>
        <taxon>Spermatophyta</taxon>
        <taxon>Magnoliopsida</taxon>
        <taxon>eudicotyledons</taxon>
        <taxon>Gunneridae</taxon>
        <taxon>Pentapetalae</taxon>
        <taxon>rosids</taxon>
        <taxon>fabids</taxon>
        <taxon>Rosales</taxon>
        <taxon>Moraceae</taxon>
        <taxon>Moreae</taxon>
        <taxon>Morus</taxon>
    </lineage>
</organism>
<feature type="coiled-coil region" evidence="1">
    <location>
        <begin position="477"/>
        <end position="504"/>
    </location>
</feature>
<evidence type="ECO:0000256" key="3">
    <source>
        <dbReference type="SAM" id="Phobius"/>
    </source>
</evidence>
<keyword evidence="5" id="KW-1185">Reference proteome</keyword>
<keyword evidence="1" id="KW-0175">Coiled coil</keyword>
<feature type="compositionally biased region" description="Low complexity" evidence="2">
    <location>
        <begin position="1088"/>
        <end position="1108"/>
    </location>
</feature>
<accession>W9R1E6</accession>
<feature type="region of interest" description="Disordered" evidence="2">
    <location>
        <begin position="1084"/>
        <end position="1110"/>
    </location>
</feature>
<reference evidence="5" key="1">
    <citation type="submission" date="2013-01" db="EMBL/GenBank/DDBJ databases">
        <title>Draft Genome Sequence of a Mulberry Tree, Morus notabilis C.K. Schneid.</title>
        <authorList>
            <person name="He N."/>
            <person name="Zhao S."/>
        </authorList>
    </citation>
    <scope>NUCLEOTIDE SEQUENCE</scope>
</reference>
<keyword evidence="3" id="KW-0812">Transmembrane</keyword>
<name>W9R1E6_9ROSA</name>
<keyword evidence="3" id="KW-1133">Transmembrane helix</keyword>
<dbReference type="PANTHER" id="PTHR33740">
    <property type="entry name" value="GPI-ANCHORED ADHESIN-LIKE PROTEIN"/>
    <property type="match status" value="1"/>
</dbReference>
<evidence type="ECO:0000313" key="4">
    <source>
        <dbReference type="EMBL" id="EXB53975.1"/>
    </source>
</evidence>
<sequence>MRTSSASSYSFLFLPTFYYPPSRLRRHSIPFSVSSKSFHSNPGLSRSGLRLFASIAETKAIELSWVDPNSDDGYGGWAVSDTPVHLKKQGIGLRMFVIWGFGASFAGVFAAIAYLSLRRKGLDFKITSPLHGILTANDTKGSENRTTDYDKSDGDSLDMETGLQLEPDVVSENVASTFTEKVERVIIPVAVDSTQRKALSVLKNLKIIEDDVKADELCTRREYARWLVRMNSLLERNPRHRIIPSVLLSGSVKAAFNDVSVEDPDFGSIQALAEAGVVSSKLAHNSANNGFKGEGDARFSPDRFISRQDLIDWRTQLEYQILPGLIEQIFTIKLGFMDMKELTPDGSPGLYMDMLAGDNSIIRKVFGKSKRFQPNKPSTKAQAAVALTSGRMTEAIQNELLRLEAESSARQAEMEVIWSELLERGDIKRLWDEKMNEEKIHGLEVQKVYLDAVSDLEQERVVQEKHYAENLKEKAAMDCQRQLLLSLKEEVNEMSEKLASERALYVAEQCDLRDMLSDLESKQEGMLDTKSILEAEKEALRILRSWVEDEARKSHARAKVLEEVGRSIYILRNWIDNMLRLIKCRIVNPFGERLATSYWWLLYLVALDLSWNSSYKGLYIGAVRVGLFVAASVAAFAVKQLNEKNSGFSKSKRRRLGHGKANSEQHRSQEEDKEQVAYTHDYHNEKDEEEEEEEEVKLISSIFNRASDSPPSNIDDEDILPEFENLLSGEIEFPLPSSKSDKSQKDKVYETEMANNASELERLRKLVKELEEREVKLEGELLEYYGLKEQESDIDELQRQLKIKSVEVNMLNITINSLQAERKKLQDEIAQGASARKELEAARNKIKELQRQIQLDANQTKGQLLLLKQQVSGLQAKEEEAVKKDAELEKKLKAVKELEVEVVELKRKNKELQHEKRELIVKLDAAQARVTALSSMTESEKVANAREEVNNLRHANEDLLKQVEGLQMNRFSEVEELVYLRWVNACLRYELRNYQAPPGKMSARDLNKSLSPRSQEKAKQLMLEYAGSERGQGDTDIESNFSHPSSPGSEDFDNASIDSFTSRVSSLGKKTSLIQKLKKWGRSKDDSSALLSPSRSLSGGSPSRMSMSVRPKGPLEVLMLRNVGDSVAITTYGTMEQDLPASPETPTLPNMKRQASSDSLNSVASSFQLMSKSVEGVLDEKYPAYKDRHKLALEREKQIKEKADRARAKKFSDSSNLSSTKGERANAVVLPPKLSQIKEKPVVSADTNDQSNDGKSVDSQSISKMKLAEIEKRPPRTPRPPPRPSGGAPGGKNPNPSSGVPPPPPGPPPPPPPPGGPPRPPPPPGSLPRGAGSGDKVHRAPELVEFYQTLMKREAKKDTSSLLSSVSNNASEARSNMIGEIANKSSFLLAVKADVETQGDFVMSLATEVRAASFTNIEDLVAFVNWLDEELSFLVDERAVLKHFDWPEGKADALREAAFEYQDLVKLEKRVTSFVDDPKLSCEAALKKMYSLLEKVEQSVYALLRTRDMAISRYREFGIPVDWLLDSGVVGKIKLSSVQLARKYMKRVASELDTLSGPEKEPSREFLVLQGVRFAFRVHQFAGGFDAESMKAFEELRSRIRTQSADDNKLEQQESFV</sequence>
<dbReference type="PANTHER" id="PTHR33740:SF1">
    <property type="entry name" value="SLH DOMAIN PROTEIN"/>
    <property type="match status" value="1"/>
</dbReference>
<dbReference type="Proteomes" id="UP000030645">
    <property type="component" value="Unassembled WGS sequence"/>
</dbReference>
<feature type="region of interest" description="Disordered" evidence="2">
    <location>
        <begin position="1134"/>
        <end position="1159"/>
    </location>
</feature>
<feature type="compositionally biased region" description="Basic and acidic residues" evidence="2">
    <location>
        <begin position="661"/>
        <end position="670"/>
    </location>
</feature>
<feature type="region of interest" description="Disordered" evidence="2">
    <location>
        <begin position="997"/>
        <end position="1056"/>
    </location>
</feature>